<proteinExistence type="predicted"/>
<name>A0ACC0Q860_RHOML</name>
<dbReference type="Proteomes" id="UP001062846">
    <property type="component" value="Chromosome 1"/>
</dbReference>
<protein>
    <submittedName>
        <fullName evidence="1">Uncharacterized protein</fullName>
    </submittedName>
</protein>
<keyword evidence="2" id="KW-1185">Reference proteome</keyword>
<reference evidence="1" key="1">
    <citation type="submission" date="2022-02" db="EMBL/GenBank/DDBJ databases">
        <title>Plant Genome Project.</title>
        <authorList>
            <person name="Zhang R.-G."/>
        </authorList>
    </citation>
    <scope>NUCLEOTIDE SEQUENCE</scope>
    <source>
        <strain evidence="1">AT1</strain>
    </source>
</reference>
<comment type="caution">
    <text evidence="1">The sequence shown here is derived from an EMBL/GenBank/DDBJ whole genome shotgun (WGS) entry which is preliminary data.</text>
</comment>
<gene>
    <name evidence="1" type="ORF">RHMOL_Rhmol01G0313800</name>
</gene>
<accession>A0ACC0Q860</accession>
<evidence type="ECO:0000313" key="1">
    <source>
        <dbReference type="EMBL" id="KAI8573925.1"/>
    </source>
</evidence>
<evidence type="ECO:0000313" key="2">
    <source>
        <dbReference type="Proteomes" id="UP001062846"/>
    </source>
</evidence>
<sequence length="85" mass="9587">MDQKGGPGGLLEALDVSCNRSPENKSNRALEIWSLAVCRIFFLLYRRGSELKCGRVAWHTVRENQKRVGVEFDGDKSARAHILTK</sequence>
<organism evidence="1 2">
    <name type="scientific">Rhododendron molle</name>
    <name type="common">Chinese azalea</name>
    <name type="synonym">Azalea mollis</name>
    <dbReference type="NCBI Taxonomy" id="49168"/>
    <lineage>
        <taxon>Eukaryota</taxon>
        <taxon>Viridiplantae</taxon>
        <taxon>Streptophyta</taxon>
        <taxon>Embryophyta</taxon>
        <taxon>Tracheophyta</taxon>
        <taxon>Spermatophyta</taxon>
        <taxon>Magnoliopsida</taxon>
        <taxon>eudicotyledons</taxon>
        <taxon>Gunneridae</taxon>
        <taxon>Pentapetalae</taxon>
        <taxon>asterids</taxon>
        <taxon>Ericales</taxon>
        <taxon>Ericaceae</taxon>
        <taxon>Ericoideae</taxon>
        <taxon>Rhodoreae</taxon>
        <taxon>Rhododendron</taxon>
    </lineage>
</organism>
<dbReference type="EMBL" id="CM046388">
    <property type="protein sequence ID" value="KAI8573925.1"/>
    <property type="molecule type" value="Genomic_DNA"/>
</dbReference>